<dbReference type="SUPFAM" id="SSF52540">
    <property type="entry name" value="P-loop containing nucleoside triphosphate hydrolases"/>
    <property type="match status" value="1"/>
</dbReference>
<evidence type="ECO:0000313" key="3">
    <source>
        <dbReference type="Proteomes" id="UP000051574"/>
    </source>
</evidence>
<dbReference type="Pfam" id="PF05729">
    <property type="entry name" value="NACHT"/>
    <property type="match status" value="1"/>
</dbReference>
<feature type="domain" description="AAA+ ATPase" evidence="1">
    <location>
        <begin position="338"/>
        <end position="463"/>
    </location>
</feature>
<dbReference type="InterPro" id="IPR027417">
    <property type="entry name" value="P-loop_NTPase"/>
</dbReference>
<evidence type="ECO:0000313" key="2">
    <source>
        <dbReference type="EMBL" id="KRT85309.1"/>
    </source>
</evidence>
<dbReference type="Proteomes" id="UP000051574">
    <property type="component" value="Unassembled WGS sequence"/>
</dbReference>
<gene>
    <name evidence="2" type="ORF">AMK59_643</name>
</gene>
<accession>A0A0T6BDV2</accession>
<comment type="caution">
    <text evidence="2">The sequence shown here is derived from an EMBL/GenBank/DDBJ whole genome shotgun (WGS) entry which is preliminary data.</text>
</comment>
<reference evidence="2 3" key="1">
    <citation type="submission" date="2015-09" db="EMBL/GenBank/DDBJ databases">
        <title>Draft genome of the scarab beetle Oryctes borbonicus.</title>
        <authorList>
            <person name="Meyer J.M."/>
            <person name="Markov G.V."/>
            <person name="Baskaran P."/>
            <person name="Herrmann M."/>
            <person name="Sommer R.J."/>
            <person name="Roedelsperger C."/>
        </authorList>
    </citation>
    <scope>NUCLEOTIDE SEQUENCE [LARGE SCALE GENOMIC DNA]</scope>
    <source>
        <strain evidence="2">OB123</strain>
        <tissue evidence="2">Whole animal</tissue>
    </source>
</reference>
<dbReference type="Gene3D" id="3.40.50.300">
    <property type="entry name" value="P-loop containing nucleotide triphosphate hydrolases"/>
    <property type="match status" value="1"/>
</dbReference>
<protein>
    <submittedName>
        <fullName evidence="2">Ankyrin repeat-containing protein</fullName>
    </submittedName>
</protein>
<dbReference type="InterPro" id="IPR007111">
    <property type="entry name" value="NACHT_NTPase"/>
</dbReference>
<dbReference type="InterPro" id="IPR003593">
    <property type="entry name" value="AAA+_ATPase"/>
</dbReference>
<proteinExistence type="predicted"/>
<dbReference type="OrthoDB" id="8194444at2759"/>
<dbReference type="AlphaFoldDB" id="A0A0T6BDV2"/>
<keyword evidence="3" id="KW-1185">Reference proteome</keyword>
<dbReference type="EMBL" id="LJIG01001631">
    <property type="protein sequence ID" value="KRT85309.1"/>
    <property type="molecule type" value="Genomic_DNA"/>
</dbReference>
<dbReference type="SMART" id="SM00382">
    <property type="entry name" value="AAA"/>
    <property type="match status" value="1"/>
</dbReference>
<organism evidence="2 3">
    <name type="scientific">Oryctes borbonicus</name>
    <dbReference type="NCBI Taxonomy" id="1629725"/>
    <lineage>
        <taxon>Eukaryota</taxon>
        <taxon>Metazoa</taxon>
        <taxon>Ecdysozoa</taxon>
        <taxon>Arthropoda</taxon>
        <taxon>Hexapoda</taxon>
        <taxon>Insecta</taxon>
        <taxon>Pterygota</taxon>
        <taxon>Neoptera</taxon>
        <taxon>Endopterygota</taxon>
        <taxon>Coleoptera</taxon>
        <taxon>Polyphaga</taxon>
        <taxon>Scarabaeiformia</taxon>
        <taxon>Scarabaeidae</taxon>
        <taxon>Dynastinae</taxon>
        <taxon>Oryctes</taxon>
    </lineage>
</organism>
<evidence type="ECO:0000259" key="1">
    <source>
        <dbReference type="SMART" id="SM00382"/>
    </source>
</evidence>
<name>A0A0T6BDV2_9SCAR</name>
<sequence>MESVNPTARYHYINISDVISLDEWNRCVENVGKLDRDVKSRLKAKSFKPETLKDLVIQVWMDGQAPLPLRVDTSLSLLKTFSHLNKSYIIIDSEVDKRYSEMRSYELRVFRDLSDVEADKIMKEIPVSMQGRKPVSLFKIVNGDKKLMKTVTCLHIISFIKPREVYVKRECLERNDYMLFVIETSNPEVCSQTERRLSGNNIVVYCEPGQSYDYYNKMRADPRFKSYKIYRLRLTEENKLTLMTRMVGLSTARHEEEYHGLECFFIDRNGESVYIEGGDIIPIIGEVPIHVRWRYIPRYLRERVKEKKELLKEDVSDESNTRYTGRLLREKDFFTESSGKTTVITGDPGIGKTTLLHSLFGFCESEYYVLFVDLARHQVDLHRGKLNAFQHLIDLARDRCNSLQHNNLLNSLYDYPNRLVVILDSFDEIVATCKQQILVFIGDLLKIGLQKVASRLTVVNLLTGNFAAETFKVEGINDDCDKHYTHNWNLKRNGLHKIPTEFLANPLYLNMLRTISENEVNLEVVDRWNLYEGIVKLKMKDYCQRICLDETEKQYVLVKHGELALNVMFGSNKVTEKFEQNLAPNYSNFMRLGFIISYDNESPAFVHHTFVEFFIVKWLIANIGNDDAKFIYSLMLTDHKSDILDIYSETIPLHKAVLDQNLKYVSNLCRDNPKCLLQTDDLGRNALHLAAVYFADQGLRLLNFLIQQMRNEGYDMYVRDRIMN</sequence>